<evidence type="ECO:0000313" key="3">
    <source>
        <dbReference type="EMBL" id="CAB9502525.1"/>
    </source>
</evidence>
<keyword evidence="2" id="KW-0732">Signal</keyword>
<dbReference type="EMBL" id="CAICTM010000138">
    <property type="protein sequence ID" value="CAB9502525.1"/>
    <property type="molecule type" value="Genomic_DNA"/>
</dbReference>
<feature type="transmembrane region" description="Helical" evidence="1">
    <location>
        <begin position="120"/>
        <end position="137"/>
    </location>
</feature>
<evidence type="ECO:0000256" key="1">
    <source>
        <dbReference type="SAM" id="Phobius"/>
    </source>
</evidence>
<evidence type="ECO:0000256" key="2">
    <source>
        <dbReference type="SAM" id="SignalP"/>
    </source>
</evidence>
<keyword evidence="1" id="KW-0472">Membrane</keyword>
<reference evidence="3" key="1">
    <citation type="submission" date="2020-06" db="EMBL/GenBank/DDBJ databases">
        <authorList>
            <consortium name="Plant Systems Biology data submission"/>
        </authorList>
    </citation>
    <scope>NUCLEOTIDE SEQUENCE</scope>
    <source>
        <strain evidence="3">D6</strain>
    </source>
</reference>
<dbReference type="OrthoDB" id="10666940at2759"/>
<dbReference type="AlphaFoldDB" id="A0A9N8H7T6"/>
<keyword evidence="1" id="KW-1133">Transmembrane helix</keyword>
<feature type="signal peptide" evidence="2">
    <location>
        <begin position="1"/>
        <end position="21"/>
    </location>
</feature>
<evidence type="ECO:0000313" key="4">
    <source>
        <dbReference type="Proteomes" id="UP001153069"/>
    </source>
</evidence>
<keyword evidence="4" id="KW-1185">Reference proteome</keyword>
<accession>A0A9N8H7T6</accession>
<feature type="transmembrane region" description="Helical" evidence="1">
    <location>
        <begin position="158"/>
        <end position="177"/>
    </location>
</feature>
<organism evidence="3 4">
    <name type="scientific">Seminavis robusta</name>
    <dbReference type="NCBI Taxonomy" id="568900"/>
    <lineage>
        <taxon>Eukaryota</taxon>
        <taxon>Sar</taxon>
        <taxon>Stramenopiles</taxon>
        <taxon>Ochrophyta</taxon>
        <taxon>Bacillariophyta</taxon>
        <taxon>Bacillariophyceae</taxon>
        <taxon>Bacillariophycidae</taxon>
        <taxon>Naviculales</taxon>
        <taxon>Naviculaceae</taxon>
        <taxon>Seminavis</taxon>
    </lineage>
</organism>
<sequence length="252" mass="26633">MRNSAVVVAALYFHCFDQVSAFVAIPTRHHRVAKTSQRVLPRVAGIAGKEIDLSLDEVLPIQDEAATVSQQVFKLSSTQLGQTVGYRVALLGVSVAYSLELLLPVLQDAGLSVFPEVDPILPLAAIGFTTAAAALAPKAGMLKSGAKKKSVMLVDGKVLAASVATLVAGQPLVGLAALFVREIYYFGLAYKMEAALGLAASLWVLLSPGDPSGVPDTVACLALAVMVFGKIFEPLQEDWNPNQSEFLAKDKL</sequence>
<name>A0A9N8H7T6_9STRA</name>
<proteinExistence type="predicted"/>
<comment type="caution">
    <text evidence="3">The sequence shown here is derived from an EMBL/GenBank/DDBJ whole genome shotgun (WGS) entry which is preliminary data.</text>
</comment>
<dbReference type="Proteomes" id="UP001153069">
    <property type="component" value="Unassembled WGS sequence"/>
</dbReference>
<gene>
    <name evidence="3" type="ORF">SEMRO_139_G065000.1</name>
</gene>
<keyword evidence="1" id="KW-0812">Transmembrane</keyword>
<protein>
    <submittedName>
        <fullName evidence="3">Uncharacterized protein</fullName>
    </submittedName>
</protein>
<feature type="chain" id="PRO_5040479392" evidence="2">
    <location>
        <begin position="22"/>
        <end position="252"/>
    </location>
</feature>